<keyword evidence="4" id="KW-0677">Repeat</keyword>
<dbReference type="GO" id="GO:0032040">
    <property type="term" value="C:small-subunit processome"/>
    <property type="evidence" value="ECO:0007669"/>
    <property type="project" value="TreeGrafter"/>
</dbReference>
<name>A0A5N5TDR6_9CRUS</name>
<dbReference type="SMART" id="SM01033">
    <property type="entry name" value="BING4CT"/>
    <property type="match status" value="1"/>
</dbReference>
<dbReference type="GO" id="GO:0000462">
    <property type="term" value="P:maturation of SSU-rRNA from tricistronic rRNA transcript (SSU-rRNA, 5.8S rRNA, LSU-rRNA)"/>
    <property type="evidence" value="ECO:0007669"/>
    <property type="project" value="TreeGrafter"/>
</dbReference>
<dbReference type="GO" id="GO:0030686">
    <property type="term" value="C:90S preribosome"/>
    <property type="evidence" value="ECO:0007669"/>
    <property type="project" value="TreeGrafter"/>
</dbReference>
<dbReference type="Pfam" id="PF00400">
    <property type="entry name" value="WD40"/>
    <property type="match status" value="1"/>
</dbReference>
<dbReference type="Pfam" id="PF08149">
    <property type="entry name" value="BING4CT"/>
    <property type="match status" value="1"/>
</dbReference>
<accession>A0A5N5TDR6</accession>
<dbReference type="EMBL" id="SEYY01005960">
    <property type="protein sequence ID" value="KAB7503070.1"/>
    <property type="molecule type" value="Genomic_DNA"/>
</dbReference>
<dbReference type="FunFam" id="2.130.10.10:FF:000378">
    <property type="entry name" value="U3 small nucleolar RNA-associated protein 7"/>
    <property type="match status" value="1"/>
</dbReference>
<evidence type="ECO:0000256" key="6">
    <source>
        <dbReference type="PROSITE-ProRule" id="PRU00221"/>
    </source>
</evidence>
<dbReference type="Gene3D" id="2.130.10.10">
    <property type="entry name" value="YVTN repeat-like/Quinoprotein amine dehydrogenase"/>
    <property type="match status" value="1"/>
</dbReference>
<evidence type="ECO:0000256" key="7">
    <source>
        <dbReference type="SAM" id="MobiDB-lite"/>
    </source>
</evidence>
<evidence type="ECO:0000256" key="1">
    <source>
        <dbReference type="ARBA" id="ARBA00004604"/>
    </source>
</evidence>
<dbReference type="SMART" id="SM00320">
    <property type="entry name" value="WD40"/>
    <property type="match status" value="3"/>
</dbReference>
<evidence type="ECO:0000259" key="8">
    <source>
        <dbReference type="SMART" id="SM01033"/>
    </source>
</evidence>
<keyword evidence="3 6" id="KW-0853">WD repeat</keyword>
<feature type="domain" description="BING4 C-terminal" evidence="8">
    <location>
        <begin position="202"/>
        <end position="280"/>
    </location>
</feature>
<keyword evidence="5" id="KW-0539">Nucleus</keyword>
<dbReference type="InterPro" id="IPR036322">
    <property type="entry name" value="WD40_repeat_dom_sf"/>
</dbReference>
<dbReference type="SUPFAM" id="SSF50978">
    <property type="entry name" value="WD40 repeat-like"/>
    <property type="match status" value="1"/>
</dbReference>
<dbReference type="PROSITE" id="PS50082">
    <property type="entry name" value="WD_REPEATS_2"/>
    <property type="match status" value="1"/>
</dbReference>
<evidence type="ECO:0000256" key="4">
    <source>
        <dbReference type="ARBA" id="ARBA00022737"/>
    </source>
</evidence>
<feature type="repeat" description="WD" evidence="6">
    <location>
        <begin position="120"/>
        <end position="155"/>
    </location>
</feature>
<dbReference type="PROSITE" id="PS50294">
    <property type="entry name" value="WD_REPEATS_REGION"/>
    <property type="match status" value="1"/>
</dbReference>
<comment type="subcellular location">
    <subcellularLocation>
        <location evidence="1">Nucleus</location>
        <location evidence="1">Nucleolus</location>
    </subcellularLocation>
</comment>
<feature type="region of interest" description="Disordered" evidence="7">
    <location>
        <begin position="361"/>
        <end position="381"/>
    </location>
</feature>
<dbReference type="InterPro" id="IPR015943">
    <property type="entry name" value="WD40/YVTN_repeat-like_dom_sf"/>
</dbReference>
<proteinExistence type="predicted"/>
<gene>
    <name evidence="9" type="ORF">Anas_13089</name>
</gene>
<evidence type="ECO:0000256" key="5">
    <source>
        <dbReference type="ARBA" id="ARBA00023242"/>
    </source>
</evidence>
<dbReference type="OrthoDB" id="10251154at2759"/>
<dbReference type="InterPro" id="IPR001680">
    <property type="entry name" value="WD40_rpt"/>
</dbReference>
<dbReference type="PROSITE" id="PS00678">
    <property type="entry name" value="WD_REPEATS_1"/>
    <property type="match status" value="1"/>
</dbReference>
<dbReference type="PANTHER" id="PTHR14085">
    <property type="entry name" value="WD-REPEAT PROTEIN BING4"/>
    <property type="match status" value="1"/>
</dbReference>
<dbReference type="Proteomes" id="UP000326759">
    <property type="component" value="Unassembled WGS sequence"/>
</dbReference>
<keyword evidence="10" id="KW-1185">Reference proteome</keyword>
<keyword evidence="2" id="KW-0698">rRNA processing</keyword>
<dbReference type="InterPro" id="IPR012952">
    <property type="entry name" value="BING4_C_dom"/>
</dbReference>
<evidence type="ECO:0000313" key="9">
    <source>
        <dbReference type="EMBL" id="KAB7503070.1"/>
    </source>
</evidence>
<evidence type="ECO:0000313" key="10">
    <source>
        <dbReference type="Proteomes" id="UP000326759"/>
    </source>
</evidence>
<dbReference type="InterPro" id="IPR040315">
    <property type="entry name" value="WDR46/Utp7"/>
</dbReference>
<evidence type="ECO:0000256" key="3">
    <source>
        <dbReference type="ARBA" id="ARBA00022574"/>
    </source>
</evidence>
<protein>
    <submittedName>
        <fullName evidence="9">WD repeat-containing protein 46</fullName>
    </submittedName>
</protein>
<evidence type="ECO:0000256" key="2">
    <source>
        <dbReference type="ARBA" id="ARBA00022552"/>
    </source>
</evidence>
<reference evidence="9 10" key="1">
    <citation type="journal article" date="2019" name="PLoS Biol.">
        <title>Sex chromosomes control vertical transmission of feminizing Wolbachia symbionts in an isopod.</title>
        <authorList>
            <person name="Becking T."/>
            <person name="Chebbi M.A."/>
            <person name="Giraud I."/>
            <person name="Moumen B."/>
            <person name="Laverre T."/>
            <person name="Caubet Y."/>
            <person name="Peccoud J."/>
            <person name="Gilbert C."/>
            <person name="Cordaux R."/>
        </authorList>
    </citation>
    <scope>NUCLEOTIDE SEQUENCE [LARGE SCALE GENOMIC DNA]</scope>
    <source>
        <strain evidence="9">ANa2</strain>
        <tissue evidence="9">Whole body excluding digestive tract and cuticle</tissue>
    </source>
</reference>
<comment type="caution">
    <text evidence="9">The sequence shown here is derived from an EMBL/GenBank/DDBJ whole genome shotgun (WGS) entry which is preliminary data.</text>
</comment>
<dbReference type="AlphaFoldDB" id="A0A5N5TDR6"/>
<dbReference type="InterPro" id="IPR019775">
    <property type="entry name" value="WD40_repeat_CS"/>
</dbReference>
<sequence>MESVYDICYLHNEGMMAAAQKNWTYIYDNLGNEIHCLKHMHRALNLEFLQHFFLLCSSSNNGFLSWLDVSLGQEVLQTKTFKGMLNVMCQNPWNGVICCGHTNGTITMWTPNSKKAVLSMLCHPQAVRALSIDPSGKYIATGCVDRTLRIWDARNVGDPISSYRLPGGIDKLSFSQTNFLGVSSRNVVEVYRNVGIQEKCDLYMRHHSNNAVTGLRFCPYEDVLGCSLYDGYESLLIPGSGEPNFDALEANPYISGTGRKETEVKALLEKVPSDLITLDPLSIAQIDVPTLEEKLEAKKKLHWVKVPKVDIQPRYRMKGKSGSAQRFKRKSQMKEHEKREYLKFIKEKKETLRGNMTKEKVFQQPKQHLLDRFKPKKRKVD</sequence>
<dbReference type="PANTHER" id="PTHR14085:SF3">
    <property type="entry name" value="WD REPEAT-CONTAINING PROTEIN 46"/>
    <property type="match status" value="1"/>
</dbReference>
<organism evidence="9 10">
    <name type="scientific">Armadillidium nasatum</name>
    <dbReference type="NCBI Taxonomy" id="96803"/>
    <lineage>
        <taxon>Eukaryota</taxon>
        <taxon>Metazoa</taxon>
        <taxon>Ecdysozoa</taxon>
        <taxon>Arthropoda</taxon>
        <taxon>Crustacea</taxon>
        <taxon>Multicrustacea</taxon>
        <taxon>Malacostraca</taxon>
        <taxon>Eumalacostraca</taxon>
        <taxon>Peracarida</taxon>
        <taxon>Isopoda</taxon>
        <taxon>Oniscidea</taxon>
        <taxon>Crinocheta</taxon>
        <taxon>Armadillidiidae</taxon>
        <taxon>Armadillidium</taxon>
    </lineage>
</organism>